<feature type="compositionally biased region" description="Low complexity" evidence="1">
    <location>
        <begin position="52"/>
        <end position="69"/>
    </location>
</feature>
<protein>
    <submittedName>
        <fullName evidence="4">LytR C-terminal domain-containing protein</fullName>
    </submittedName>
</protein>
<dbReference type="Pfam" id="PF13399">
    <property type="entry name" value="LytR_C"/>
    <property type="match status" value="1"/>
</dbReference>
<accession>A0A930V0B1</accession>
<reference evidence="4" key="1">
    <citation type="submission" date="2020-11" db="EMBL/GenBank/DDBJ databases">
        <title>Nocardioides sp. CBS4Y-1, whole genome shotgun sequence.</title>
        <authorList>
            <person name="Tuo L."/>
        </authorList>
    </citation>
    <scope>NUCLEOTIDE SEQUENCE</scope>
    <source>
        <strain evidence="4">CBS4Y-1</strain>
    </source>
</reference>
<organism evidence="4 5">
    <name type="scientific">Nocardioides acrostichi</name>
    <dbReference type="NCBI Taxonomy" id="2784339"/>
    <lineage>
        <taxon>Bacteria</taxon>
        <taxon>Bacillati</taxon>
        <taxon>Actinomycetota</taxon>
        <taxon>Actinomycetes</taxon>
        <taxon>Propionibacteriales</taxon>
        <taxon>Nocardioidaceae</taxon>
        <taxon>Nocardioides</taxon>
    </lineage>
</organism>
<keyword evidence="2" id="KW-1133">Transmembrane helix</keyword>
<sequence>MRRRGQRGAVFPSPVVILSVVAVFLAAVAFVATRGDAPAEKEITPAARGTETSPAATPSTSASASASPRPTKKKPPAIQRGKIYVEVFNNSSVTGLAGRVAQRVGDAGWQVVGADNWYGTIPTTTVYYPPQLARAGKQLALDLGVSRTAPAVDPMKMDRLTLILTGPLE</sequence>
<name>A0A930V0B1_9ACTN</name>
<keyword evidence="5" id="KW-1185">Reference proteome</keyword>
<evidence type="ECO:0000313" key="4">
    <source>
        <dbReference type="EMBL" id="MBF4161521.1"/>
    </source>
</evidence>
<dbReference type="EMBL" id="JADIVZ010000002">
    <property type="protein sequence ID" value="MBF4161521.1"/>
    <property type="molecule type" value="Genomic_DNA"/>
</dbReference>
<dbReference type="AlphaFoldDB" id="A0A930V0B1"/>
<keyword evidence="2" id="KW-0812">Transmembrane</keyword>
<proteinExistence type="predicted"/>
<comment type="caution">
    <text evidence="4">The sequence shown here is derived from an EMBL/GenBank/DDBJ whole genome shotgun (WGS) entry which is preliminary data.</text>
</comment>
<gene>
    <name evidence="4" type="ORF">ISG29_07435</name>
</gene>
<feature type="domain" description="LytR/CpsA/Psr regulator C-terminal" evidence="3">
    <location>
        <begin position="83"/>
        <end position="164"/>
    </location>
</feature>
<dbReference type="Gene3D" id="3.30.70.2390">
    <property type="match status" value="1"/>
</dbReference>
<evidence type="ECO:0000256" key="2">
    <source>
        <dbReference type="SAM" id="Phobius"/>
    </source>
</evidence>
<dbReference type="InterPro" id="IPR027381">
    <property type="entry name" value="LytR/CpsA/Psr_C"/>
</dbReference>
<feature type="transmembrane region" description="Helical" evidence="2">
    <location>
        <begin position="9"/>
        <end position="32"/>
    </location>
</feature>
<evidence type="ECO:0000259" key="3">
    <source>
        <dbReference type="Pfam" id="PF13399"/>
    </source>
</evidence>
<feature type="region of interest" description="Disordered" evidence="1">
    <location>
        <begin position="41"/>
        <end position="76"/>
    </location>
</feature>
<evidence type="ECO:0000256" key="1">
    <source>
        <dbReference type="SAM" id="MobiDB-lite"/>
    </source>
</evidence>
<dbReference type="Proteomes" id="UP000656804">
    <property type="component" value="Unassembled WGS sequence"/>
</dbReference>
<evidence type="ECO:0000313" key="5">
    <source>
        <dbReference type="Proteomes" id="UP000656804"/>
    </source>
</evidence>
<keyword evidence="2" id="KW-0472">Membrane</keyword>